<gene>
    <name evidence="6" type="ORF">E0W60_10460</name>
</gene>
<organism evidence="6 7">
    <name type="scientific">Cupriavidus oxalaticus</name>
    <dbReference type="NCBI Taxonomy" id="96344"/>
    <lineage>
        <taxon>Bacteria</taxon>
        <taxon>Pseudomonadati</taxon>
        <taxon>Pseudomonadota</taxon>
        <taxon>Betaproteobacteria</taxon>
        <taxon>Burkholderiales</taxon>
        <taxon>Burkholderiaceae</taxon>
        <taxon>Cupriavidus</taxon>
    </lineage>
</organism>
<dbReference type="EMBL" id="CP038634">
    <property type="protein sequence ID" value="QBY51503.1"/>
    <property type="molecule type" value="Genomic_DNA"/>
</dbReference>
<accession>A0A4P7LEG4</accession>
<evidence type="ECO:0000256" key="3">
    <source>
        <dbReference type="SAM" id="MobiDB-lite"/>
    </source>
</evidence>
<feature type="chain" id="PRO_5020836734" description="Superoxide dismutase [Cu-Zn]" evidence="4">
    <location>
        <begin position="20"/>
        <end position="199"/>
    </location>
</feature>
<evidence type="ECO:0000256" key="4">
    <source>
        <dbReference type="SAM" id="SignalP"/>
    </source>
</evidence>
<comment type="catalytic activity">
    <reaction evidence="2">
        <text>2 superoxide + 2 H(+) = H2O2 + O2</text>
        <dbReference type="Rhea" id="RHEA:20696"/>
        <dbReference type="ChEBI" id="CHEBI:15378"/>
        <dbReference type="ChEBI" id="CHEBI:15379"/>
        <dbReference type="ChEBI" id="CHEBI:16240"/>
        <dbReference type="ChEBI" id="CHEBI:18421"/>
        <dbReference type="EC" id="1.15.1.1"/>
    </reaction>
</comment>
<dbReference type="GO" id="GO:0005507">
    <property type="term" value="F:copper ion binding"/>
    <property type="evidence" value="ECO:0007669"/>
    <property type="project" value="InterPro"/>
</dbReference>
<dbReference type="SUPFAM" id="SSF49329">
    <property type="entry name" value="Cu,Zn superoxide dismutase-like"/>
    <property type="match status" value="1"/>
</dbReference>
<protein>
    <recommendedName>
        <fullName evidence="2">Superoxide dismutase [Cu-Zn]</fullName>
        <ecNumber evidence="2">1.15.1.1</ecNumber>
    </recommendedName>
</protein>
<dbReference type="PROSITE" id="PS51257">
    <property type="entry name" value="PROKAR_LIPOPROTEIN"/>
    <property type="match status" value="1"/>
</dbReference>
<dbReference type="PROSITE" id="PS00332">
    <property type="entry name" value="SOD_CU_ZN_2"/>
    <property type="match status" value="1"/>
</dbReference>
<dbReference type="OrthoDB" id="5431326at2"/>
<keyword evidence="4" id="KW-0732">Signal</keyword>
<comment type="function">
    <text evidence="2">Destroys radicals which are normally produced within the cells and which are toxic to biological systems.</text>
</comment>
<evidence type="ECO:0000256" key="2">
    <source>
        <dbReference type="RuleBase" id="RU000393"/>
    </source>
</evidence>
<dbReference type="InterPro" id="IPR036423">
    <property type="entry name" value="SOD-like_Cu/Zn_dom_sf"/>
</dbReference>
<dbReference type="Pfam" id="PF00080">
    <property type="entry name" value="Sod_Cu"/>
    <property type="match status" value="1"/>
</dbReference>
<evidence type="ECO:0000313" key="6">
    <source>
        <dbReference type="EMBL" id="QBY51503.1"/>
    </source>
</evidence>
<dbReference type="CDD" id="cd00305">
    <property type="entry name" value="Cu-Zn_Superoxide_Dismutase"/>
    <property type="match status" value="1"/>
</dbReference>
<proteinExistence type="inferred from homology"/>
<dbReference type="RefSeq" id="WP_133093302.1">
    <property type="nucleotide sequence ID" value="NZ_CP038634.1"/>
</dbReference>
<dbReference type="PRINTS" id="PR00068">
    <property type="entry name" value="CUZNDISMTASE"/>
</dbReference>
<dbReference type="AlphaFoldDB" id="A0A4P7LEG4"/>
<dbReference type="InterPro" id="IPR001424">
    <property type="entry name" value="SOD_Cu_Zn_dom"/>
</dbReference>
<keyword evidence="2" id="KW-0560">Oxidoreductase</keyword>
<comment type="cofactor">
    <cofactor evidence="2">
        <name>Cu cation</name>
        <dbReference type="ChEBI" id="CHEBI:23378"/>
    </cofactor>
    <text evidence="2">Binds 1 copper ion per subunit.</text>
</comment>
<dbReference type="PANTHER" id="PTHR10003">
    <property type="entry name" value="SUPEROXIDE DISMUTASE CU-ZN -RELATED"/>
    <property type="match status" value="1"/>
</dbReference>
<dbReference type="KEGG" id="cox:E0W60_10460"/>
<dbReference type="GO" id="GO:0004784">
    <property type="term" value="F:superoxide dismutase activity"/>
    <property type="evidence" value="ECO:0007669"/>
    <property type="project" value="UniProtKB-EC"/>
</dbReference>
<dbReference type="STRING" id="1349762.GCA_001592245_04040"/>
<evidence type="ECO:0000256" key="1">
    <source>
        <dbReference type="ARBA" id="ARBA00010457"/>
    </source>
</evidence>
<feature type="domain" description="Superoxide dismutase copper/zinc binding" evidence="5">
    <location>
        <begin position="67"/>
        <end position="196"/>
    </location>
</feature>
<dbReference type="EC" id="1.15.1.1" evidence="2"/>
<keyword evidence="2" id="KW-0862">Zinc</keyword>
<keyword evidence="2" id="KW-0186">Copper</keyword>
<comment type="cofactor">
    <cofactor evidence="2">
        <name>Zn(2+)</name>
        <dbReference type="ChEBI" id="CHEBI:29105"/>
    </cofactor>
    <text evidence="2">Binds 1 zinc ion per subunit.</text>
</comment>
<dbReference type="Proteomes" id="UP000295294">
    <property type="component" value="Chromosome 1"/>
</dbReference>
<dbReference type="PROSITE" id="PS00087">
    <property type="entry name" value="SOD_CU_ZN_1"/>
    <property type="match status" value="1"/>
</dbReference>
<dbReference type="Gene3D" id="2.60.40.200">
    <property type="entry name" value="Superoxide dismutase, copper/zinc binding domain"/>
    <property type="match status" value="1"/>
</dbReference>
<evidence type="ECO:0000259" key="5">
    <source>
        <dbReference type="Pfam" id="PF00080"/>
    </source>
</evidence>
<sequence length="199" mass="19317">MKQVLIPLAACVAATVVLAGCAGSGKSASASSSATGASASAAAASSSTTSGARAAAALQPKSGTNTAGTVTFQQQPGGVLMTASITGLPPNTVHGFHVHEKGDCSAPDAMSAGGHFNPGGKPHGQMTMPDHHAGDMNNITADSSGNARVSMLLPDLSVGTGANSVIGRAVVVHKDPDDYKTQPTGNAGGRIACGVVAAS</sequence>
<feature type="region of interest" description="Disordered" evidence="3">
    <location>
        <begin position="107"/>
        <end position="142"/>
    </location>
</feature>
<dbReference type="InterPro" id="IPR024134">
    <property type="entry name" value="SOD_Cu/Zn_/chaperone"/>
</dbReference>
<name>A0A4P7LEG4_9BURK</name>
<feature type="signal peptide" evidence="4">
    <location>
        <begin position="1"/>
        <end position="19"/>
    </location>
</feature>
<dbReference type="InterPro" id="IPR018152">
    <property type="entry name" value="SOD_Cu/Zn_BS"/>
</dbReference>
<keyword evidence="2" id="KW-0479">Metal-binding</keyword>
<evidence type="ECO:0000313" key="7">
    <source>
        <dbReference type="Proteomes" id="UP000295294"/>
    </source>
</evidence>
<comment type="similarity">
    <text evidence="1 2">Belongs to the Cu-Zn superoxide dismutase family.</text>
</comment>
<reference evidence="6 7" key="1">
    <citation type="submission" date="2019-03" db="EMBL/GenBank/DDBJ databases">
        <title>Efficiently degradation of phenoxyalkanoic acid herbicides by Cupriavidus oxalaticus strain X32.</title>
        <authorList>
            <person name="Sheng X."/>
        </authorList>
    </citation>
    <scope>NUCLEOTIDE SEQUENCE [LARGE SCALE GENOMIC DNA]</scope>
    <source>
        <strain evidence="6 7">X32</strain>
    </source>
</reference>